<keyword evidence="2" id="KW-1185">Reference proteome</keyword>
<dbReference type="AlphaFoldDB" id="A0A089RCK3"/>
<proteinExistence type="predicted"/>
<organism evidence="1 2">
    <name type="scientific">Cedecea neteri</name>
    <dbReference type="NCBI Taxonomy" id="158822"/>
    <lineage>
        <taxon>Bacteria</taxon>
        <taxon>Pseudomonadati</taxon>
        <taxon>Pseudomonadota</taxon>
        <taxon>Gammaproteobacteria</taxon>
        <taxon>Enterobacterales</taxon>
        <taxon>Enterobacteriaceae</taxon>
        <taxon>Cedecea</taxon>
    </lineage>
</organism>
<sequence length="90" mass="10391">MPLKKVFFQKIKKCFFTADCKGLRICLRTRLEFLMNINFDCNGSTLDKGFAGCITFIEGDDEKERIKVARKLWVKPAIRCAEVIIILLIC</sequence>
<protein>
    <submittedName>
        <fullName evidence="1">Uncharacterized protein</fullName>
    </submittedName>
</protein>
<dbReference type="EMBL" id="CP009451">
    <property type="protein sequence ID" value="AIR04295.1"/>
    <property type="molecule type" value="Genomic_DNA"/>
</dbReference>
<evidence type="ECO:0000313" key="1">
    <source>
        <dbReference type="EMBL" id="AIR04295.1"/>
    </source>
</evidence>
<dbReference type="Proteomes" id="UP000029481">
    <property type="component" value="Chromosome"/>
</dbReference>
<evidence type="ECO:0000313" key="2">
    <source>
        <dbReference type="Proteomes" id="UP000029481"/>
    </source>
</evidence>
<name>A0A089RCK3_9ENTR</name>
<accession>A0A089RCK3</accession>
<reference evidence="1 2" key="1">
    <citation type="submission" date="2014-09" db="EMBL/GenBank/DDBJ databases">
        <title>Cedecea neteri SSMD04 Genome Sequencing.</title>
        <authorList>
            <person name="Tan J.-Y."/>
        </authorList>
    </citation>
    <scope>NUCLEOTIDE SEQUENCE [LARGE SCALE GENOMIC DNA]</scope>
    <source>
        <strain evidence="1 2">SSMD04</strain>
    </source>
</reference>
<gene>
    <name evidence="1" type="ORF">JT31_06625</name>
</gene>
<dbReference type="KEGG" id="cnt:JT31_06625"/>